<evidence type="ECO:0000313" key="3">
    <source>
        <dbReference type="Proteomes" id="UP000286990"/>
    </source>
</evidence>
<reference evidence="3" key="2">
    <citation type="submission" date="2018-12" db="EMBL/GenBank/DDBJ databases">
        <title>Maribacter lutimaris sp. nov., isolated from marine sediment.</title>
        <authorList>
            <person name="Kim K.K."/>
        </authorList>
    </citation>
    <scope>NUCLEOTIDE SEQUENCE [LARGE SCALE GENOMIC DNA]</scope>
    <source>
        <strain evidence="3">PoM-212</strain>
    </source>
</reference>
<protein>
    <recommendedName>
        <fullName evidence="4">Tetratricopeptide repeat protein</fullName>
    </recommendedName>
</protein>
<name>A0A426RFU6_9FLAO</name>
<dbReference type="SUPFAM" id="SSF48452">
    <property type="entry name" value="TPR-like"/>
    <property type="match status" value="1"/>
</dbReference>
<reference evidence="3" key="1">
    <citation type="submission" date="2018-08" db="EMBL/GenBank/DDBJ databases">
        <authorList>
            <person name="Khan S.A."/>
            <person name="J S.E."/>
        </authorList>
    </citation>
    <scope>NUCLEOTIDE SEQUENCE [LARGE SCALE GENOMIC DNA]</scope>
    <source>
        <strain evidence="3">PoM-212</strain>
    </source>
</reference>
<accession>A0A426RFU6</accession>
<comment type="caution">
    <text evidence="2">The sequence shown here is derived from an EMBL/GenBank/DDBJ whole genome shotgun (WGS) entry which is preliminary data.</text>
</comment>
<evidence type="ECO:0000313" key="2">
    <source>
        <dbReference type="EMBL" id="RRQ47834.1"/>
    </source>
</evidence>
<evidence type="ECO:0008006" key="4">
    <source>
        <dbReference type="Google" id="ProtNLM"/>
    </source>
</evidence>
<keyword evidence="1" id="KW-0802">TPR repeat</keyword>
<dbReference type="Gene3D" id="1.25.40.10">
    <property type="entry name" value="Tetratricopeptide repeat domain"/>
    <property type="match status" value="1"/>
</dbReference>
<dbReference type="Proteomes" id="UP000286990">
    <property type="component" value="Unassembled WGS sequence"/>
</dbReference>
<proteinExistence type="predicted"/>
<dbReference type="InterPro" id="IPR019734">
    <property type="entry name" value="TPR_rpt"/>
</dbReference>
<evidence type="ECO:0000256" key="1">
    <source>
        <dbReference type="PROSITE-ProRule" id="PRU00339"/>
    </source>
</evidence>
<dbReference type="SMART" id="SM00028">
    <property type="entry name" value="TPR"/>
    <property type="match status" value="3"/>
</dbReference>
<sequence>MNMNKFRITVGQAFLLLGFLMVLSSCRDVKKGKTDALEAITTRSETSDRFTTPLGKEFSIPEPSEKMIAQYQEAKQAYESNPDSANALIWYGRRTAYLGKYEDAIDLYSKGIEKFPEDARFYRHRGHRYISIREFEKAISDLELATKLIEGKHNEIEPDGMPNAMNIPVSTLHGNIWYHLGLAYYLEHDYEKAYDAYLNCRKSGELDDNIVSSTHWLYMIQRRLGNETLANEMLEPITQKMDVIENQSYYELCKLYKGLIPIDSLLRTKSGNPSNDAVAYGLSNWYFYNNDKEKAKELMLDLLDSPSWSSFGYIAAESDLIHYFDKIKP</sequence>
<dbReference type="InterPro" id="IPR011990">
    <property type="entry name" value="TPR-like_helical_dom_sf"/>
</dbReference>
<dbReference type="PROSITE" id="PS51257">
    <property type="entry name" value="PROKAR_LIPOPROTEIN"/>
    <property type="match status" value="1"/>
</dbReference>
<organism evidence="2 3">
    <name type="scientific">Maribacter algicola</name>
    <dbReference type="NCBI Taxonomy" id="2498892"/>
    <lineage>
        <taxon>Bacteria</taxon>
        <taxon>Pseudomonadati</taxon>
        <taxon>Bacteroidota</taxon>
        <taxon>Flavobacteriia</taxon>
        <taxon>Flavobacteriales</taxon>
        <taxon>Flavobacteriaceae</taxon>
        <taxon>Maribacter</taxon>
    </lineage>
</organism>
<feature type="repeat" description="TPR" evidence="1">
    <location>
        <begin position="85"/>
        <end position="118"/>
    </location>
</feature>
<keyword evidence="3" id="KW-1185">Reference proteome</keyword>
<dbReference type="EMBL" id="QUSX01000003">
    <property type="protein sequence ID" value="RRQ47834.1"/>
    <property type="molecule type" value="Genomic_DNA"/>
</dbReference>
<dbReference type="PROSITE" id="PS50005">
    <property type="entry name" value="TPR"/>
    <property type="match status" value="1"/>
</dbReference>
<gene>
    <name evidence="2" type="ORF">DZC72_15850</name>
</gene>
<dbReference type="AlphaFoldDB" id="A0A426RFU6"/>